<proteinExistence type="inferred from homology"/>
<keyword evidence="3" id="KW-0464">Manganese</keyword>
<reference evidence="8" key="1">
    <citation type="journal article" date="2019" name="Int. J. Syst. Evol. Microbiol.">
        <title>The Global Catalogue of Microorganisms (GCM) 10K type strain sequencing project: providing services to taxonomists for standard genome sequencing and annotation.</title>
        <authorList>
            <consortium name="The Broad Institute Genomics Platform"/>
            <consortium name="The Broad Institute Genome Sequencing Center for Infectious Disease"/>
            <person name="Wu L."/>
            <person name="Ma J."/>
        </authorList>
    </citation>
    <scope>NUCLEOTIDE SEQUENCE [LARGE SCALE GENOMIC DNA]</scope>
    <source>
        <strain evidence="8">JCM 18326</strain>
    </source>
</reference>
<feature type="domain" description="Pyruvate carboxyltransferase" evidence="6">
    <location>
        <begin position="8"/>
        <end position="269"/>
    </location>
</feature>
<dbReference type="SMART" id="SM00917">
    <property type="entry name" value="LeuA_dimer"/>
    <property type="match status" value="1"/>
</dbReference>
<dbReference type="InterPro" id="IPR050073">
    <property type="entry name" value="2-IPM_HCS-like"/>
</dbReference>
<dbReference type="Pfam" id="PF08502">
    <property type="entry name" value="LeuA_dimer"/>
    <property type="match status" value="1"/>
</dbReference>
<sequence>MKAMLRNVEILDTTLRDGEQTSGVSFTETEKLQIAQMLLGELKVDRIEVASARVSDGEYRSAKKILDWANAHGYGHAVEILGFVDGDISLKWIDNAGGQVINLLCKGSKKHCEKQLKKSLEEHLADIQNTVSIAQEMGITVNVYLEDWSNGMKDSPEYVLGMVRALEQMKVNRIMLPDTLGMLNHKQTTKYCSIMTDNFPNVKFDFHAHNDYDLSVANVYSALECGFTGVHTTLNGLGERAGNVPLSSVIGIVKDHLAYEMQVDETKLYKTCKLVESFSGLRIPANKPLIGEFVFTQTSGIHADGDNKDNLYQNSINPERFGRTYSYALGKMSGKASIKKNLDELGIQLSPEEIKKVTAKIIELGDKKESISKEDLPFIIKDVLGSQIENPTIQIKNYSLSVAQGLKSMATLCIEVNGKDYEKTAAGDGQYDAFMNSLNLIYEELGKKLPRLVDYEVQIPPGGETDALVITTITWENGRQFKTRGLDSDQTVAAIKATIKMLNIIENNI</sequence>
<evidence type="ECO:0000256" key="4">
    <source>
        <dbReference type="ARBA" id="ARBA00023304"/>
    </source>
</evidence>
<dbReference type="PROSITE" id="PS00815">
    <property type="entry name" value="AIPM_HOMOCIT_SYNTH_1"/>
    <property type="match status" value="1"/>
</dbReference>
<keyword evidence="2 5" id="KW-0808">Transferase</keyword>
<evidence type="ECO:0000256" key="2">
    <source>
        <dbReference type="ARBA" id="ARBA00022679"/>
    </source>
</evidence>
<dbReference type="InterPro" id="IPR013709">
    <property type="entry name" value="2-isopropylmalate_synth_dimer"/>
</dbReference>
<dbReference type="Gene3D" id="3.30.160.740">
    <property type="match status" value="1"/>
</dbReference>
<dbReference type="Pfam" id="PF00682">
    <property type="entry name" value="HMGL-like"/>
    <property type="match status" value="1"/>
</dbReference>
<evidence type="ECO:0000313" key="7">
    <source>
        <dbReference type="EMBL" id="GAA4850477.1"/>
    </source>
</evidence>
<name>A0ABP9DKK4_9BACT</name>
<dbReference type="SUPFAM" id="SSF110921">
    <property type="entry name" value="2-isopropylmalate synthase LeuA, allosteric (dimerisation) domain"/>
    <property type="match status" value="1"/>
</dbReference>
<keyword evidence="1" id="KW-0028">Amino-acid biosynthesis</keyword>
<accession>A0ABP9DKK4</accession>
<dbReference type="Pfam" id="PF22617">
    <property type="entry name" value="HCS_D2"/>
    <property type="match status" value="1"/>
</dbReference>
<comment type="caution">
    <text evidence="7">The sequence shown here is derived from an EMBL/GenBank/DDBJ whole genome shotgun (WGS) entry which is preliminary data.</text>
</comment>
<dbReference type="InterPro" id="IPR002034">
    <property type="entry name" value="AIPM/Hcit_synth_CS"/>
</dbReference>
<keyword evidence="8" id="KW-1185">Reference proteome</keyword>
<dbReference type="SUPFAM" id="SSF51569">
    <property type="entry name" value="Aldolase"/>
    <property type="match status" value="1"/>
</dbReference>
<keyword evidence="4" id="KW-0100">Branched-chain amino acid biosynthesis</keyword>
<dbReference type="EMBL" id="BAABJX010000065">
    <property type="protein sequence ID" value="GAA4850477.1"/>
    <property type="molecule type" value="Genomic_DNA"/>
</dbReference>
<evidence type="ECO:0000259" key="6">
    <source>
        <dbReference type="PROSITE" id="PS50991"/>
    </source>
</evidence>
<evidence type="ECO:0000256" key="5">
    <source>
        <dbReference type="RuleBase" id="RU003523"/>
    </source>
</evidence>
<dbReference type="Gene3D" id="3.20.20.70">
    <property type="entry name" value="Aldolase class I"/>
    <property type="match status" value="1"/>
</dbReference>
<gene>
    <name evidence="7" type="ORF">GCM10023331_38910</name>
</gene>
<dbReference type="InterPro" id="IPR036230">
    <property type="entry name" value="LeuA_allosteric_dom_sf"/>
</dbReference>
<protein>
    <submittedName>
        <fullName evidence="7">Alpha-isopropylmalate synthase regulatory domain-containing protein</fullName>
    </submittedName>
</protein>
<dbReference type="PROSITE" id="PS50991">
    <property type="entry name" value="PYR_CT"/>
    <property type="match status" value="1"/>
</dbReference>
<dbReference type="InterPro" id="IPR000891">
    <property type="entry name" value="PYR_CT"/>
</dbReference>
<dbReference type="PANTHER" id="PTHR10277:SF57">
    <property type="entry name" value="(R)-CITRAMALATE SYNTHASE CIMA"/>
    <property type="match status" value="1"/>
</dbReference>
<evidence type="ECO:0000256" key="1">
    <source>
        <dbReference type="ARBA" id="ARBA00022605"/>
    </source>
</evidence>
<dbReference type="InterPro" id="IPR054691">
    <property type="entry name" value="LeuA/HCS_post-cat"/>
</dbReference>
<evidence type="ECO:0000313" key="8">
    <source>
        <dbReference type="Proteomes" id="UP001500298"/>
    </source>
</evidence>
<comment type="similarity">
    <text evidence="5">Belongs to the alpha-IPM synthase/homocitrate synthase family.</text>
</comment>
<dbReference type="PANTHER" id="PTHR10277">
    <property type="entry name" value="HOMOCITRATE SYNTHASE-RELATED"/>
    <property type="match status" value="1"/>
</dbReference>
<dbReference type="Proteomes" id="UP001500298">
    <property type="component" value="Unassembled WGS sequence"/>
</dbReference>
<dbReference type="Gene3D" id="3.30.160.340">
    <property type="match status" value="1"/>
</dbReference>
<dbReference type="Gene3D" id="1.10.238.260">
    <property type="match status" value="1"/>
</dbReference>
<evidence type="ECO:0000256" key="3">
    <source>
        <dbReference type="ARBA" id="ARBA00023211"/>
    </source>
</evidence>
<organism evidence="7 8">
    <name type="scientific">Algivirga pacifica</name>
    <dbReference type="NCBI Taxonomy" id="1162670"/>
    <lineage>
        <taxon>Bacteria</taxon>
        <taxon>Pseudomonadati</taxon>
        <taxon>Bacteroidota</taxon>
        <taxon>Cytophagia</taxon>
        <taxon>Cytophagales</taxon>
        <taxon>Flammeovirgaceae</taxon>
        <taxon>Algivirga</taxon>
    </lineage>
</organism>
<dbReference type="InterPro" id="IPR013785">
    <property type="entry name" value="Aldolase_TIM"/>
</dbReference>